<dbReference type="SUPFAM" id="SSF52540">
    <property type="entry name" value="P-loop containing nucleoside triphosphate hydrolases"/>
    <property type="match status" value="1"/>
</dbReference>
<name>A0A0B8QNZ1_LACLL</name>
<proteinExistence type="predicted"/>
<sequence>MNTAADTPFLIILIGRNMLIQLTKITKNYDGLPIFDGLDFAVNEGDKMGLIGNNGTGKTSLFKIMIGQISPELGSINKKKN</sequence>
<dbReference type="AlphaFoldDB" id="A0A0B8QNZ1"/>
<evidence type="ECO:0000313" key="2">
    <source>
        <dbReference type="EMBL" id="GAM80311.1"/>
    </source>
</evidence>
<dbReference type="InterPro" id="IPR051309">
    <property type="entry name" value="ABCF_ATPase"/>
</dbReference>
<dbReference type="PANTHER" id="PTHR42855:SF1">
    <property type="entry name" value="ABC TRANSPORTER DOMAIN-CONTAINING PROTEIN"/>
    <property type="match status" value="1"/>
</dbReference>
<reference evidence="2 3" key="1">
    <citation type="submission" date="2015-01" db="EMBL/GenBank/DDBJ databases">
        <title>Lactococcus lactis subsp.lactis JCM 5805 whole genome shotgun sequence.</title>
        <authorList>
            <person name="Fujii T."/>
            <person name="Tomita Y."/>
            <person name="Ikushima S."/>
            <person name="Fujiwara D."/>
        </authorList>
    </citation>
    <scope>NUCLEOTIDE SEQUENCE [LARGE SCALE GENOMIC DNA]</scope>
    <source>
        <strain evidence="2 3">JCM 5805</strain>
    </source>
</reference>
<dbReference type="Proteomes" id="UP000031847">
    <property type="component" value="Unassembled WGS sequence"/>
</dbReference>
<dbReference type="GO" id="GO:0005524">
    <property type="term" value="F:ATP binding"/>
    <property type="evidence" value="ECO:0007669"/>
    <property type="project" value="InterPro"/>
</dbReference>
<gene>
    <name evidence="2" type="ORF">JCM5805K_1422</name>
</gene>
<dbReference type="GO" id="GO:0016887">
    <property type="term" value="F:ATP hydrolysis activity"/>
    <property type="evidence" value="ECO:0007669"/>
    <property type="project" value="InterPro"/>
</dbReference>
<protein>
    <submittedName>
        <fullName evidence="2">ATPase components of ABC transporters with duplicated ATPase domains</fullName>
    </submittedName>
</protein>
<dbReference type="PANTHER" id="PTHR42855">
    <property type="entry name" value="ABC TRANSPORTER ATP-BINDING SUBUNIT"/>
    <property type="match status" value="1"/>
</dbReference>
<evidence type="ECO:0000313" key="3">
    <source>
        <dbReference type="Proteomes" id="UP000031847"/>
    </source>
</evidence>
<dbReference type="EMBL" id="BBSI01000022">
    <property type="protein sequence ID" value="GAM80311.1"/>
    <property type="molecule type" value="Genomic_DNA"/>
</dbReference>
<evidence type="ECO:0000259" key="1">
    <source>
        <dbReference type="Pfam" id="PF00005"/>
    </source>
</evidence>
<organism evidence="2 3">
    <name type="scientific">Lactococcus lactis subsp. lactis</name>
    <name type="common">Streptococcus lactis</name>
    <dbReference type="NCBI Taxonomy" id="1360"/>
    <lineage>
        <taxon>Bacteria</taxon>
        <taxon>Bacillati</taxon>
        <taxon>Bacillota</taxon>
        <taxon>Bacilli</taxon>
        <taxon>Lactobacillales</taxon>
        <taxon>Streptococcaceae</taxon>
        <taxon>Lactococcus</taxon>
    </lineage>
</organism>
<dbReference type="InterPro" id="IPR003439">
    <property type="entry name" value="ABC_transporter-like_ATP-bd"/>
</dbReference>
<dbReference type="Gene3D" id="3.40.50.300">
    <property type="entry name" value="P-loop containing nucleotide triphosphate hydrolases"/>
    <property type="match status" value="1"/>
</dbReference>
<comment type="caution">
    <text evidence="2">The sequence shown here is derived from an EMBL/GenBank/DDBJ whole genome shotgun (WGS) entry which is preliminary data.</text>
</comment>
<dbReference type="InterPro" id="IPR027417">
    <property type="entry name" value="P-loop_NTPase"/>
</dbReference>
<dbReference type="Pfam" id="PF00005">
    <property type="entry name" value="ABC_tran"/>
    <property type="match status" value="1"/>
</dbReference>
<accession>A0A0B8QNZ1</accession>
<feature type="domain" description="ABC transporter" evidence="1">
    <location>
        <begin position="36"/>
        <end position="77"/>
    </location>
</feature>